<evidence type="ECO:0000313" key="1">
    <source>
        <dbReference type="EMBL" id="THU63024.1"/>
    </source>
</evidence>
<organism evidence="1 2">
    <name type="scientific">Musa balbisiana</name>
    <name type="common">Banana</name>
    <dbReference type="NCBI Taxonomy" id="52838"/>
    <lineage>
        <taxon>Eukaryota</taxon>
        <taxon>Viridiplantae</taxon>
        <taxon>Streptophyta</taxon>
        <taxon>Embryophyta</taxon>
        <taxon>Tracheophyta</taxon>
        <taxon>Spermatophyta</taxon>
        <taxon>Magnoliopsida</taxon>
        <taxon>Liliopsida</taxon>
        <taxon>Zingiberales</taxon>
        <taxon>Musaceae</taxon>
        <taxon>Musa</taxon>
    </lineage>
</organism>
<proteinExistence type="predicted"/>
<reference evidence="1 2" key="1">
    <citation type="journal article" date="2019" name="Nat. Plants">
        <title>Genome sequencing of Musa balbisiana reveals subgenome evolution and function divergence in polyploid bananas.</title>
        <authorList>
            <person name="Yao X."/>
        </authorList>
    </citation>
    <scope>NUCLEOTIDE SEQUENCE [LARGE SCALE GENOMIC DNA]</scope>
    <source>
        <strain evidence="2">cv. DH-PKW</strain>
        <tissue evidence="1">Leaves</tissue>
    </source>
</reference>
<accession>A0A4S8JNH2</accession>
<dbReference type="AlphaFoldDB" id="A0A4S8JNH2"/>
<keyword evidence="2" id="KW-1185">Reference proteome</keyword>
<dbReference type="EMBL" id="PYDT01000004">
    <property type="protein sequence ID" value="THU63024.1"/>
    <property type="molecule type" value="Genomic_DNA"/>
</dbReference>
<sequence length="81" mass="8862">MAEMGKGCFDDIDAGVDPPPNCCPSPPSSSICIYLHLRQGTYEKICVLHKGFISARMKHSSSVSANPQRSRIIILLTQKQS</sequence>
<name>A0A4S8JNH2_MUSBA</name>
<protein>
    <submittedName>
        <fullName evidence="1">Uncharacterized protein</fullName>
    </submittedName>
</protein>
<gene>
    <name evidence="1" type="ORF">C4D60_Mb01t11350</name>
</gene>
<evidence type="ECO:0000313" key="2">
    <source>
        <dbReference type="Proteomes" id="UP000317650"/>
    </source>
</evidence>
<comment type="caution">
    <text evidence="1">The sequence shown here is derived from an EMBL/GenBank/DDBJ whole genome shotgun (WGS) entry which is preliminary data.</text>
</comment>
<dbReference type="Proteomes" id="UP000317650">
    <property type="component" value="Chromosome 1"/>
</dbReference>